<dbReference type="AlphaFoldDB" id="A0A2H3DEH0"/>
<evidence type="ECO:0000313" key="2">
    <source>
        <dbReference type="Proteomes" id="UP000217790"/>
    </source>
</evidence>
<sequence>MGLDDEFTKLLIIIQRPEWGNRTPRIRKIICYAIVSGWFKAVFVRTTTGEMQYGAERSVFVFLLCWGCKKYYSSEKVWSEPWSEVKVLPDSDVFRRYWGLGPDEDERGELRASKTISRLLCLEKDILCVNGIETSLPLHIWSVYAPAISSVTLVAKIFDLAYTRILDAFSLPDNTTLRNPGRCIEFCEQPLPSEADMDGPLVDLENVRLADPNSGIWRVKERLQRSMLLFNEGSKLTTLFILPDSACYVVLQPHEFSVSSSIMYYDAQWEAFNDRPPSGAIIIITLCVYEACLNSVAFLS</sequence>
<proteinExistence type="predicted"/>
<keyword evidence="2" id="KW-1185">Reference proteome</keyword>
<dbReference type="Proteomes" id="UP000217790">
    <property type="component" value="Unassembled WGS sequence"/>
</dbReference>
<gene>
    <name evidence="1" type="ORF">ARMGADRAFT_1035505</name>
</gene>
<protein>
    <submittedName>
        <fullName evidence="1">Uncharacterized protein</fullName>
    </submittedName>
</protein>
<dbReference type="InParanoid" id="A0A2H3DEH0"/>
<name>A0A2H3DEH0_ARMGA</name>
<organism evidence="1 2">
    <name type="scientific">Armillaria gallica</name>
    <name type="common">Bulbous honey fungus</name>
    <name type="synonym">Armillaria bulbosa</name>
    <dbReference type="NCBI Taxonomy" id="47427"/>
    <lineage>
        <taxon>Eukaryota</taxon>
        <taxon>Fungi</taxon>
        <taxon>Dikarya</taxon>
        <taxon>Basidiomycota</taxon>
        <taxon>Agaricomycotina</taxon>
        <taxon>Agaricomycetes</taxon>
        <taxon>Agaricomycetidae</taxon>
        <taxon>Agaricales</taxon>
        <taxon>Marasmiineae</taxon>
        <taxon>Physalacriaceae</taxon>
        <taxon>Armillaria</taxon>
    </lineage>
</organism>
<evidence type="ECO:0000313" key="1">
    <source>
        <dbReference type="EMBL" id="PBK86653.1"/>
    </source>
</evidence>
<accession>A0A2H3DEH0</accession>
<reference evidence="2" key="1">
    <citation type="journal article" date="2017" name="Nat. Ecol. Evol.">
        <title>Genome expansion and lineage-specific genetic innovations in the forest pathogenic fungi Armillaria.</title>
        <authorList>
            <person name="Sipos G."/>
            <person name="Prasanna A.N."/>
            <person name="Walter M.C."/>
            <person name="O'Connor E."/>
            <person name="Balint B."/>
            <person name="Krizsan K."/>
            <person name="Kiss B."/>
            <person name="Hess J."/>
            <person name="Varga T."/>
            <person name="Slot J."/>
            <person name="Riley R."/>
            <person name="Boka B."/>
            <person name="Rigling D."/>
            <person name="Barry K."/>
            <person name="Lee J."/>
            <person name="Mihaltcheva S."/>
            <person name="LaButti K."/>
            <person name="Lipzen A."/>
            <person name="Waldron R."/>
            <person name="Moloney N.M."/>
            <person name="Sperisen C."/>
            <person name="Kredics L."/>
            <person name="Vagvoelgyi C."/>
            <person name="Patrignani A."/>
            <person name="Fitzpatrick D."/>
            <person name="Nagy I."/>
            <person name="Doyle S."/>
            <person name="Anderson J.B."/>
            <person name="Grigoriev I.V."/>
            <person name="Gueldener U."/>
            <person name="Muensterkoetter M."/>
            <person name="Nagy L.G."/>
        </authorList>
    </citation>
    <scope>NUCLEOTIDE SEQUENCE [LARGE SCALE GENOMIC DNA]</scope>
    <source>
        <strain evidence="2">Ar21-2</strain>
    </source>
</reference>
<dbReference type="EMBL" id="KZ293683">
    <property type="protein sequence ID" value="PBK86653.1"/>
    <property type="molecule type" value="Genomic_DNA"/>
</dbReference>